<keyword evidence="1" id="KW-1133">Transmembrane helix</keyword>
<keyword evidence="1" id="KW-0812">Transmembrane</keyword>
<feature type="transmembrane region" description="Helical" evidence="1">
    <location>
        <begin position="12"/>
        <end position="34"/>
    </location>
</feature>
<protein>
    <recommendedName>
        <fullName evidence="4">Magnesium transporter NIPA</fullName>
    </recommendedName>
</protein>
<keyword evidence="3" id="KW-1185">Reference proteome</keyword>
<comment type="caution">
    <text evidence="2">The sequence shown here is derived from an EMBL/GenBank/DDBJ whole genome shotgun (WGS) entry which is preliminary data.</text>
</comment>
<accession>A0A3N4ZNW3</accession>
<gene>
    <name evidence="2" type="ORF">EDD34_3303</name>
</gene>
<feature type="transmembrane region" description="Helical" evidence="1">
    <location>
        <begin position="161"/>
        <end position="181"/>
    </location>
</feature>
<reference evidence="2 3" key="1">
    <citation type="submission" date="2018-11" db="EMBL/GenBank/DDBJ databases">
        <title>Sequencing the genomes of 1000 actinobacteria strains.</title>
        <authorList>
            <person name="Klenk H.-P."/>
        </authorList>
    </citation>
    <scope>NUCLEOTIDE SEQUENCE [LARGE SCALE GENOMIC DNA]</scope>
    <source>
        <strain evidence="2 3">DSM 15700</strain>
    </source>
</reference>
<feature type="transmembrane region" description="Helical" evidence="1">
    <location>
        <begin position="134"/>
        <end position="155"/>
    </location>
</feature>
<dbReference type="EMBL" id="RKQZ01000001">
    <property type="protein sequence ID" value="RPF22635.1"/>
    <property type="molecule type" value="Genomic_DNA"/>
</dbReference>
<feature type="transmembrane region" description="Helical" evidence="1">
    <location>
        <begin position="223"/>
        <end position="245"/>
    </location>
</feature>
<dbReference type="PANTHER" id="PTHR40761">
    <property type="entry name" value="CONSERVED INTEGRAL MEMBRANE ALANINE VALINE AND LEUCINE RICH PROTEIN-RELATED"/>
    <property type="match status" value="1"/>
</dbReference>
<name>A0A3N4ZNW3_9MICO</name>
<feature type="transmembrane region" description="Helical" evidence="1">
    <location>
        <begin position="257"/>
        <end position="280"/>
    </location>
</feature>
<evidence type="ECO:0000256" key="1">
    <source>
        <dbReference type="SAM" id="Phobius"/>
    </source>
</evidence>
<organism evidence="2 3">
    <name type="scientific">Myceligenerans xiligouense</name>
    <dbReference type="NCBI Taxonomy" id="253184"/>
    <lineage>
        <taxon>Bacteria</taxon>
        <taxon>Bacillati</taxon>
        <taxon>Actinomycetota</taxon>
        <taxon>Actinomycetes</taxon>
        <taxon>Micrococcales</taxon>
        <taxon>Promicromonosporaceae</taxon>
        <taxon>Myceligenerans</taxon>
    </lineage>
</organism>
<dbReference type="AlphaFoldDB" id="A0A3N4ZNW3"/>
<evidence type="ECO:0008006" key="4">
    <source>
        <dbReference type="Google" id="ProtNLM"/>
    </source>
</evidence>
<evidence type="ECO:0000313" key="2">
    <source>
        <dbReference type="EMBL" id="RPF22635.1"/>
    </source>
</evidence>
<feature type="transmembrane region" description="Helical" evidence="1">
    <location>
        <begin position="193"/>
        <end position="211"/>
    </location>
</feature>
<feature type="transmembrane region" description="Helical" evidence="1">
    <location>
        <begin position="104"/>
        <end position="122"/>
    </location>
</feature>
<dbReference type="PANTHER" id="PTHR40761:SF1">
    <property type="entry name" value="CONSERVED INTEGRAL MEMBRANE ALANINE VALINE AND LEUCINE RICH PROTEIN-RELATED"/>
    <property type="match status" value="1"/>
</dbReference>
<sequence length="327" mass="32384">MDGAPPGIQYGRMTLIAVGLTLLGAVCFAAASVLQHHAVTTTEHPDAPDGDSPEPVVAPAGARHLNGRHLLAIIRRRRWLQGAGLAGAGSLVHAVALLLAPLRVVQPVGVLAVPLAVLMSAWKTRTTPSRGVLVGTALTVAGVVVFVVASVGSATTDTPSATATLTAGVVIGGIVALLGFAGMARSGRGPLRCLALAGAVAAAYGLLSALVRVAAQAAASEGILSPFVLGCVAGALVAFLVGAWLVQHAFHAGAPEIVIACLTVGDPLVAVVLGAVLLGEGSATPLGAWVLLGTAGLTAAAGVLTLAHHHPDAVAARAEREPAVART</sequence>
<proteinExistence type="predicted"/>
<evidence type="ECO:0000313" key="3">
    <source>
        <dbReference type="Proteomes" id="UP000280501"/>
    </source>
</evidence>
<dbReference type="Proteomes" id="UP000280501">
    <property type="component" value="Unassembled WGS sequence"/>
</dbReference>
<keyword evidence="1" id="KW-0472">Membrane</keyword>
<feature type="transmembrane region" description="Helical" evidence="1">
    <location>
        <begin position="286"/>
        <end position="307"/>
    </location>
</feature>
<feature type="transmembrane region" description="Helical" evidence="1">
    <location>
        <begin position="79"/>
        <end position="98"/>
    </location>
</feature>